<dbReference type="InterPro" id="IPR001204">
    <property type="entry name" value="Phos_transporter"/>
</dbReference>
<evidence type="ECO:0000256" key="2">
    <source>
        <dbReference type="ARBA" id="ARBA00022448"/>
    </source>
</evidence>
<keyword evidence="3 7" id="KW-0592">Phosphate transport</keyword>
<keyword evidence="5 7" id="KW-1133">Transmembrane helix</keyword>
<comment type="similarity">
    <text evidence="7">Belongs to the inorganic phosphate transporter (PiT) (TC 2.A.20) family.</text>
</comment>
<keyword evidence="6 7" id="KW-0472">Membrane</keyword>
<feature type="compositionally biased region" description="Basic and acidic residues" evidence="8">
    <location>
        <begin position="339"/>
        <end position="348"/>
    </location>
</feature>
<protein>
    <recommendedName>
        <fullName evidence="7">Phosphate transporter</fullName>
    </recommendedName>
</protein>
<feature type="transmembrane region" description="Helical" evidence="7">
    <location>
        <begin position="151"/>
        <end position="176"/>
    </location>
</feature>
<feature type="compositionally biased region" description="Basic and acidic residues" evidence="8">
    <location>
        <begin position="355"/>
        <end position="364"/>
    </location>
</feature>
<feature type="transmembrane region" description="Helical" evidence="7">
    <location>
        <begin position="480"/>
        <end position="499"/>
    </location>
</feature>
<name>A0ABR2IFI7_9PEZI</name>
<dbReference type="PANTHER" id="PTHR11101">
    <property type="entry name" value="PHOSPHATE TRANSPORTER"/>
    <property type="match status" value="1"/>
</dbReference>
<dbReference type="Pfam" id="PF01384">
    <property type="entry name" value="PHO4"/>
    <property type="match status" value="1"/>
</dbReference>
<evidence type="ECO:0000313" key="9">
    <source>
        <dbReference type="EMBL" id="KAK8861818.1"/>
    </source>
</evidence>
<feature type="transmembrane region" description="Helical" evidence="7">
    <location>
        <begin position="117"/>
        <end position="139"/>
    </location>
</feature>
<feature type="region of interest" description="Disordered" evidence="8">
    <location>
        <begin position="306"/>
        <end position="369"/>
    </location>
</feature>
<keyword evidence="10" id="KW-1185">Reference proteome</keyword>
<accession>A0ABR2IFI7</accession>
<evidence type="ECO:0000256" key="8">
    <source>
        <dbReference type="SAM" id="MobiDB-lite"/>
    </source>
</evidence>
<evidence type="ECO:0000256" key="6">
    <source>
        <dbReference type="ARBA" id="ARBA00023136"/>
    </source>
</evidence>
<feature type="transmembrane region" description="Helical" evidence="7">
    <location>
        <begin position="224"/>
        <end position="250"/>
    </location>
</feature>
<feature type="transmembrane region" description="Helical" evidence="7">
    <location>
        <begin position="86"/>
        <end position="105"/>
    </location>
</feature>
<organism evidence="9 10">
    <name type="scientific">Apiospora arundinis</name>
    <dbReference type="NCBI Taxonomy" id="335852"/>
    <lineage>
        <taxon>Eukaryota</taxon>
        <taxon>Fungi</taxon>
        <taxon>Dikarya</taxon>
        <taxon>Ascomycota</taxon>
        <taxon>Pezizomycotina</taxon>
        <taxon>Sordariomycetes</taxon>
        <taxon>Xylariomycetidae</taxon>
        <taxon>Amphisphaeriales</taxon>
        <taxon>Apiosporaceae</taxon>
        <taxon>Apiospora</taxon>
    </lineage>
</organism>
<dbReference type="EMBL" id="JAPCWZ010000005">
    <property type="protein sequence ID" value="KAK8861818.1"/>
    <property type="molecule type" value="Genomic_DNA"/>
</dbReference>
<evidence type="ECO:0000256" key="4">
    <source>
        <dbReference type="ARBA" id="ARBA00022692"/>
    </source>
</evidence>
<feature type="transmembrane region" description="Helical" evidence="7">
    <location>
        <begin position="7"/>
        <end position="25"/>
    </location>
</feature>
<feature type="transmembrane region" description="Helical" evidence="7">
    <location>
        <begin position="568"/>
        <end position="592"/>
    </location>
</feature>
<evidence type="ECO:0000256" key="3">
    <source>
        <dbReference type="ARBA" id="ARBA00022592"/>
    </source>
</evidence>
<comment type="caution">
    <text evidence="9">The sequence shown here is derived from an EMBL/GenBank/DDBJ whole genome shotgun (WGS) entry which is preliminary data.</text>
</comment>
<comment type="subcellular location">
    <subcellularLocation>
        <location evidence="1 7">Membrane</location>
        <topology evidence="1 7">Multi-pass membrane protein</topology>
    </subcellularLocation>
</comment>
<evidence type="ECO:0000256" key="1">
    <source>
        <dbReference type="ARBA" id="ARBA00004141"/>
    </source>
</evidence>
<keyword evidence="2 7" id="KW-0813">Transport</keyword>
<comment type="function">
    <text evidence="7">Sodium-phosphate symporter.</text>
</comment>
<evidence type="ECO:0000256" key="7">
    <source>
        <dbReference type="RuleBase" id="RU363058"/>
    </source>
</evidence>
<reference evidence="9 10" key="1">
    <citation type="journal article" date="2024" name="IMA Fungus">
        <title>Apiospora arundinis, a panoply of carbohydrate-active enzymes and secondary metabolites.</title>
        <authorList>
            <person name="Sorensen T."/>
            <person name="Petersen C."/>
            <person name="Muurmann A.T."/>
            <person name="Christiansen J.V."/>
            <person name="Brundto M.L."/>
            <person name="Overgaard C.K."/>
            <person name="Boysen A.T."/>
            <person name="Wollenberg R.D."/>
            <person name="Larsen T.O."/>
            <person name="Sorensen J.L."/>
            <person name="Nielsen K.L."/>
            <person name="Sondergaard T.E."/>
        </authorList>
    </citation>
    <scope>NUCLEOTIDE SEQUENCE [LARGE SCALE GENOMIC DNA]</scope>
    <source>
        <strain evidence="9 10">AAU 773</strain>
    </source>
</reference>
<proteinExistence type="inferred from homology"/>
<feature type="transmembrane region" description="Helical" evidence="7">
    <location>
        <begin position="45"/>
        <end position="65"/>
    </location>
</feature>
<feature type="transmembrane region" description="Helical" evidence="7">
    <location>
        <begin position="188"/>
        <end position="212"/>
    </location>
</feature>
<evidence type="ECO:0000313" key="10">
    <source>
        <dbReference type="Proteomes" id="UP001390339"/>
    </source>
</evidence>
<gene>
    <name evidence="9" type="ORF">PGQ11_008053</name>
</gene>
<dbReference type="PANTHER" id="PTHR11101:SF80">
    <property type="entry name" value="PHOSPHATE TRANSPORTER"/>
    <property type="match status" value="1"/>
</dbReference>
<dbReference type="Proteomes" id="UP001390339">
    <property type="component" value="Unassembled WGS sequence"/>
</dbReference>
<keyword evidence="4 7" id="KW-0812">Transmembrane</keyword>
<evidence type="ECO:0000256" key="5">
    <source>
        <dbReference type="ARBA" id="ARBA00022989"/>
    </source>
</evidence>
<sequence length="601" mass="65392">MPVLHQLDYLFAIGTIFAFLDAWNIGANDVANSWATSVGSRSVTLVQAMVLAAIMEFTGAVGVGARITDVIRTGIVQTDHFKDNPGMLMLGMTCAVIGSSVWLTIATRIGLPVSTTHSILGGVIGMGVASLGAGGVIWVKEGAGTAVINGGVVQVFLAWIIAPGIAGVFGAIMFLITKYGVMLRRDPVKMALFAIPIYFWLTASLICMLLLWKGGGYTIDLTEPELIGTIIGAGAGFAALGSAFVLPWIYRVVVLEDWQLRWYHLFQGPLLMRRGPVPPPPAEFGGPVQNYYEGHLTREELEAKRMAHRGPNGDEESASARAGETQAEKKVIDSALLDSETHSQEQQKHHQQQQQEEKHEDHPMMKNGLVGPKPEGKWFTPPVAFWWVKKLLFNGVDRDVVSMQHKKDLLSGDLEETHAHSAHYNNKAEFMYTFLQILTACAASFTHGANDVSNAIGPYSTIYQIWNEGQVPGKKSNVPIWILVFGGAGIAIGLWTYGYRIMSNLGNKLTLHSPSRGFSMELGSTITIIIATRLKLPVSTTQCITGAVVGVGLCNGDWRALNWRMIGWIYGGWIITLPCAGIISGCLMGFIINAPRWGMEI</sequence>